<evidence type="ECO:0000313" key="4">
    <source>
        <dbReference type="Proteomes" id="UP001320876"/>
    </source>
</evidence>
<comment type="caution">
    <text evidence="3">The sequence shown here is derived from an EMBL/GenBank/DDBJ whole genome shotgun (WGS) entry which is preliminary data.</text>
</comment>
<dbReference type="InterPro" id="IPR013425">
    <property type="entry name" value="Autotrns_rpt"/>
</dbReference>
<evidence type="ECO:0000256" key="2">
    <source>
        <dbReference type="SAM" id="SignalP"/>
    </source>
</evidence>
<organism evidence="3 4">
    <name type="scientific">Luteolibacter arcticus</name>
    <dbReference type="NCBI Taxonomy" id="1581411"/>
    <lineage>
        <taxon>Bacteria</taxon>
        <taxon>Pseudomonadati</taxon>
        <taxon>Verrucomicrobiota</taxon>
        <taxon>Verrucomicrobiia</taxon>
        <taxon>Verrucomicrobiales</taxon>
        <taxon>Verrucomicrobiaceae</taxon>
        <taxon>Luteolibacter</taxon>
    </lineage>
</organism>
<feature type="chain" id="PRO_5045367560" evidence="2">
    <location>
        <begin position="33"/>
        <end position="957"/>
    </location>
</feature>
<reference evidence="3 4" key="1">
    <citation type="submission" date="2022-10" db="EMBL/GenBank/DDBJ databases">
        <title>Luteolibacter arcticus strain CCTCC AB 2014275, whole genome shotgun sequencing project.</title>
        <authorList>
            <person name="Zhao G."/>
            <person name="Shen L."/>
        </authorList>
    </citation>
    <scope>NUCLEOTIDE SEQUENCE [LARGE SCALE GENOMIC DNA]</scope>
    <source>
        <strain evidence="3 4">CCTCC AB 2014275</strain>
    </source>
</reference>
<evidence type="ECO:0000256" key="1">
    <source>
        <dbReference type="ARBA" id="ARBA00022729"/>
    </source>
</evidence>
<dbReference type="Pfam" id="PF12951">
    <property type="entry name" value="PATR"/>
    <property type="match status" value="3"/>
</dbReference>
<feature type="signal peptide" evidence="2">
    <location>
        <begin position="1"/>
        <end position="32"/>
    </location>
</feature>
<dbReference type="EMBL" id="JAPDDT010000016">
    <property type="protein sequence ID" value="MCW1925704.1"/>
    <property type="molecule type" value="Genomic_DNA"/>
</dbReference>
<dbReference type="RefSeq" id="WP_264489811.1">
    <property type="nucleotide sequence ID" value="NZ_JAPDDT010000016.1"/>
</dbReference>
<keyword evidence="1 2" id="KW-0732">Signal</keyword>
<sequence length="957" mass="94259">MNDLTHRVRPFNSRTALSKPLLLVALLGGSHAYSASLTWSGSVDNNWDTATANWTGSTWNNATPDSAIFDATGVGAVNLTTGITANGITFNTAGYTIAGSSLALTGTVATNASATINSAISAGATVFTAAASQVLTLGGAISGAGSLNFNGAGTVTLTGTNTNTGFFYIGQSGGATTVSINNGAQLGNGSGGSNYIAVQKGGTLRYTGTTATSTTNTRDFYTNDGAANVDITEVNGQLTILAGGGGTHTGGGGASPGTFTKSGAGTLAISSSAVATRNFLQPIAIAGGVLELNNNGTGAFFTIQRAMTGSAGTTLRVSGVGRVGNDQLTANYTGNLAGLDVVNGGTFDIRGQNVVFDALTGTGTLGNSYLTHSFSVGVNNGSGTFSGNIVSNSNGATLLGPSLITTGGLNLIKVGTGTQTLTGSNSYLNTTVSGGILSVGVIADAGTSNLGTGSVTLNGGKLQYTAVGATTTTTRAYSANNTTAGNAIEITDVGTTLAINSGFVGNGAGVVTKQGPGTLNLTGTADDSALVVNVAAGTLLLDKTGASIRAVAAITDIATGATVKLTGSGTDQIYGLTSAGTSYGLVNMSGGTLDLFGHSESLNRLTGTGTVTSNTAGDVTLTLGQSNATNAFGGTIENGSGTVALTKIGTGILTLSGANSYGAGTMINAGTLLADNTTGSATGTGAVTVHSTATLGGMGTISGDVTVETGGTIAPGGSVGTLATGALTISGGTLATEIDSSGSPTADLVEVTGDVDLDGPLVATDIAGNPAIVTLGTKLTLITYTGNLTGTFDGLAEEATVVIGSNTFKIRYDDSNAVTIEALAPVAGYSSWASINAPSQTPDQDFDNDGIANGVEYVLGGLATSQDAGKAPTASVSGGNLVFTFLRDRDSRTPDTDVFIDVGTTLAAWPLNFTVGDVTGGGVTVIDNLDGTDTVTLTVPQTPDTAKFARLRVEVTP</sequence>
<evidence type="ECO:0000313" key="3">
    <source>
        <dbReference type="EMBL" id="MCW1925704.1"/>
    </source>
</evidence>
<dbReference type="InterPro" id="IPR011050">
    <property type="entry name" value="Pectin_lyase_fold/virulence"/>
</dbReference>
<gene>
    <name evidence="3" type="ORF">OKA05_24310</name>
</gene>
<dbReference type="Proteomes" id="UP001320876">
    <property type="component" value="Unassembled WGS sequence"/>
</dbReference>
<proteinExistence type="predicted"/>
<dbReference type="NCBIfam" id="TIGR02601">
    <property type="entry name" value="autotrns_rpt"/>
    <property type="match status" value="1"/>
</dbReference>
<dbReference type="SUPFAM" id="SSF51126">
    <property type="entry name" value="Pectin lyase-like"/>
    <property type="match status" value="2"/>
</dbReference>
<name>A0ABT3GQE8_9BACT</name>
<keyword evidence="4" id="KW-1185">Reference proteome</keyword>
<protein>
    <submittedName>
        <fullName evidence="3">Autotransporter-associated beta strand repeat-containing protein</fullName>
    </submittedName>
</protein>
<accession>A0ABT3GQE8</accession>